<dbReference type="RefSeq" id="WP_145259971.1">
    <property type="nucleotide sequence ID" value="NZ_CP036279.1"/>
</dbReference>
<organism evidence="2 3">
    <name type="scientific">Kolteria novifilia</name>
    <dbReference type="NCBI Taxonomy" id="2527975"/>
    <lineage>
        <taxon>Bacteria</taxon>
        <taxon>Pseudomonadati</taxon>
        <taxon>Planctomycetota</taxon>
        <taxon>Planctomycetia</taxon>
        <taxon>Kolteriales</taxon>
        <taxon>Kolteriaceae</taxon>
        <taxon>Kolteria</taxon>
    </lineage>
</organism>
<dbReference type="Proteomes" id="UP000317093">
    <property type="component" value="Chromosome"/>
</dbReference>
<evidence type="ECO:0008006" key="4">
    <source>
        <dbReference type="Google" id="ProtNLM"/>
    </source>
</evidence>
<evidence type="ECO:0000313" key="3">
    <source>
        <dbReference type="Proteomes" id="UP000317093"/>
    </source>
</evidence>
<gene>
    <name evidence="2" type="ORF">Pan216_37740</name>
</gene>
<reference evidence="2 3" key="1">
    <citation type="submission" date="2019-02" db="EMBL/GenBank/DDBJ databases">
        <title>Deep-cultivation of Planctomycetes and their phenomic and genomic characterization uncovers novel biology.</title>
        <authorList>
            <person name="Wiegand S."/>
            <person name="Jogler M."/>
            <person name="Boedeker C."/>
            <person name="Pinto D."/>
            <person name="Vollmers J."/>
            <person name="Rivas-Marin E."/>
            <person name="Kohn T."/>
            <person name="Peeters S.H."/>
            <person name="Heuer A."/>
            <person name="Rast P."/>
            <person name="Oberbeckmann S."/>
            <person name="Bunk B."/>
            <person name="Jeske O."/>
            <person name="Meyerdierks A."/>
            <person name="Storesund J.E."/>
            <person name="Kallscheuer N."/>
            <person name="Luecker S."/>
            <person name="Lage O.M."/>
            <person name="Pohl T."/>
            <person name="Merkel B.J."/>
            <person name="Hornburger P."/>
            <person name="Mueller R.-W."/>
            <person name="Bruemmer F."/>
            <person name="Labrenz M."/>
            <person name="Spormann A.M."/>
            <person name="Op den Camp H."/>
            <person name="Overmann J."/>
            <person name="Amann R."/>
            <person name="Jetten M.S.M."/>
            <person name="Mascher T."/>
            <person name="Medema M.H."/>
            <person name="Devos D.P."/>
            <person name="Kaster A.-K."/>
            <person name="Ovreas L."/>
            <person name="Rohde M."/>
            <person name="Galperin M.Y."/>
            <person name="Jogler C."/>
        </authorList>
    </citation>
    <scope>NUCLEOTIDE SEQUENCE [LARGE SCALE GENOMIC DNA]</scope>
    <source>
        <strain evidence="2 3">Pan216</strain>
    </source>
</reference>
<protein>
    <recommendedName>
        <fullName evidence="4">Positive regulator of sigma(E), RseC/MucC</fullName>
    </recommendedName>
</protein>
<dbReference type="EMBL" id="CP036279">
    <property type="protein sequence ID" value="QDU62901.1"/>
    <property type="molecule type" value="Genomic_DNA"/>
</dbReference>
<proteinExistence type="predicted"/>
<dbReference type="KEGG" id="knv:Pan216_37740"/>
<evidence type="ECO:0000313" key="2">
    <source>
        <dbReference type="EMBL" id="QDU62901.1"/>
    </source>
</evidence>
<accession>A0A518B7G2</accession>
<keyword evidence="1" id="KW-0812">Transmembrane</keyword>
<keyword evidence="3" id="KW-1185">Reference proteome</keyword>
<name>A0A518B7G2_9BACT</name>
<feature type="transmembrane region" description="Helical" evidence="1">
    <location>
        <begin position="16"/>
        <end position="42"/>
    </location>
</feature>
<keyword evidence="1" id="KW-0472">Membrane</keyword>
<keyword evidence="1" id="KW-1133">Transmembrane helix</keyword>
<feature type="transmembrane region" description="Helical" evidence="1">
    <location>
        <begin position="54"/>
        <end position="73"/>
    </location>
</feature>
<evidence type="ECO:0000256" key="1">
    <source>
        <dbReference type="SAM" id="Phobius"/>
    </source>
</evidence>
<sequence>MLDDSEQIDPKESEQLAGWGCVLLYLLGMPVLLGVIGIATGILEAIIEGKIHRYTIMTGVGIFVVGTVVFYWFGRGSRRIVVLVHTWRDRRNASK</sequence>
<dbReference type="AlphaFoldDB" id="A0A518B7G2"/>